<protein>
    <submittedName>
        <fullName evidence="1">Uncharacterized protein</fullName>
    </submittedName>
</protein>
<proteinExistence type="predicted"/>
<dbReference type="AlphaFoldDB" id="A0A645DM74"/>
<dbReference type="EMBL" id="VSSQ01037645">
    <property type="protein sequence ID" value="MPM90387.1"/>
    <property type="molecule type" value="Genomic_DNA"/>
</dbReference>
<sequence>MLHIGPGVRGLSHTESPAHPAVVRFVGGPPFFVAEHLKTVVGFGVVHGCADASAAGDGHGVQRDVDVFAHQAAVGETSPYAVDESDEGIGVLEAFASPSEDLRIDTGTDDIVEVMIHVHQFFHVAEHLGNFFQASFADKEGTAVFQLNRGAGPGFEFQGRALKHGFNFAYIDLQGLNRCFFRKIYFHS</sequence>
<gene>
    <name evidence="1" type="ORF">SDC9_137508</name>
</gene>
<organism evidence="1">
    <name type="scientific">bioreactor metagenome</name>
    <dbReference type="NCBI Taxonomy" id="1076179"/>
    <lineage>
        <taxon>unclassified sequences</taxon>
        <taxon>metagenomes</taxon>
        <taxon>ecological metagenomes</taxon>
    </lineage>
</organism>
<accession>A0A645DM74</accession>
<name>A0A645DM74_9ZZZZ</name>
<reference evidence="1" key="1">
    <citation type="submission" date="2019-08" db="EMBL/GenBank/DDBJ databases">
        <authorList>
            <person name="Kucharzyk K."/>
            <person name="Murdoch R.W."/>
            <person name="Higgins S."/>
            <person name="Loffler F."/>
        </authorList>
    </citation>
    <scope>NUCLEOTIDE SEQUENCE</scope>
</reference>
<evidence type="ECO:0000313" key="1">
    <source>
        <dbReference type="EMBL" id="MPM90387.1"/>
    </source>
</evidence>
<comment type="caution">
    <text evidence="1">The sequence shown here is derived from an EMBL/GenBank/DDBJ whole genome shotgun (WGS) entry which is preliminary data.</text>
</comment>